<evidence type="ECO:0000256" key="11">
    <source>
        <dbReference type="ARBA" id="ARBA00022982"/>
    </source>
</evidence>
<dbReference type="KEGG" id="emc:129336975"/>
<evidence type="ECO:0000256" key="9">
    <source>
        <dbReference type="ARBA" id="ARBA00022792"/>
    </source>
</evidence>
<evidence type="ECO:0000256" key="16">
    <source>
        <dbReference type="ARBA" id="ARBA00032841"/>
    </source>
</evidence>
<comment type="function">
    <text evidence="1">Accessory subunit of the mitochondrial membrane respiratory chain NADH dehydrogenase (Complex I), that is believed not to be involved in catalysis. Complex I functions in the transfer of electrons from NADH to the respiratory chain. The immediate electron acceptor for the enzyme is believed to be ubiquinone.</text>
</comment>
<dbReference type="InterPro" id="IPR026192">
    <property type="entry name" value="NDUFC1"/>
</dbReference>
<comment type="subunit">
    <text evidence="4">Complex I is composed of 45 different subunits.</text>
</comment>
<keyword evidence="6" id="KW-0813">Transport</keyword>
<organism evidence="17 18">
    <name type="scientific">Eublepharis macularius</name>
    <name type="common">Leopard gecko</name>
    <name type="synonym">Cyrtodactylus macularius</name>
    <dbReference type="NCBI Taxonomy" id="481883"/>
    <lineage>
        <taxon>Eukaryota</taxon>
        <taxon>Metazoa</taxon>
        <taxon>Chordata</taxon>
        <taxon>Craniata</taxon>
        <taxon>Vertebrata</taxon>
        <taxon>Euteleostomi</taxon>
        <taxon>Lepidosauria</taxon>
        <taxon>Squamata</taxon>
        <taxon>Bifurcata</taxon>
        <taxon>Gekkota</taxon>
        <taxon>Eublepharidae</taxon>
        <taxon>Eublepharinae</taxon>
        <taxon>Eublepharis</taxon>
    </lineage>
</organism>
<keyword evidence="17" id="KW-1185">Reference proteome</keyword>
<evidence type="ECO:0000256" key="8">
    <source>
        <dbReference type="ARBA" id="ARBA00022692"/>
    </source>
</evidence>
<dbReference type="PANTHER" id="PTHR17097">
    <property type="entry name" value="NADH-UBIQUINONE OXIDOREDUCTASE KFYI SUBUNIT"/>
    <property type="match status" value="1"/>
</dbReference>
<keyword evidence="13" id="KW-0496">Mitochondrion</keyword>
<evidence type="ECO:0000256" key="4">
    <source>
        <dbReference type="ARBA" id="ARBA00011533"/>
    </source>
</evidence>
<keyword evidence="14" id="KW-0472">Membrane</keyword>
<protein>
    <recommendedName>
        <fullName evidence="5">NADH dehydrogenase [ubiquinone] 1 subunit C1, mitochondrial</fullName>
    </recommendedName>
    <alternativeName>
        <fullName evidence="15">Complex I-KFYI</fullName>
    </alternativeName>
    <alternativeName>
        <fullName evidence="16">NADH-ubiquinone oxidoreductase KFYI subunit</fullName>
    </alternativeName>
</protein>
<evidence type="ECO:0000256" key="1">
    <source>
        <dbReference type="ARBA" id="ARBA00003195"/>
    </source>
</evidence>
<evidence type="ECO:0000256" key="7">
    <source>
        <dbReference type="ARBA" id="ARBA00022660"/>
    </source>
</evidence>
<dbReference type="RefSeq" id="XP_054846384.1">
    <property type="nucleotide sequence ID" value="XM_054990409.1"/>
</dbReference>
<evidence type="ECO:0000313" key="17">
    <source>
        <dbReference type="Proteomes" id="UP001190640"/>
    </source>
</evidence>
<keyword evidence="10" id="KW-0809">Transit peptide</keyword>
<dbReference type="PANTHER" id="PTHR17097:SF0">
    <property type="entry name" value="NADH DEHYDROGENASE [UBIQUINONE] 1 SUBUNIT C1, MITOCHONDRIAL"/>
    <property type="match status" value="1"/>
</dbReference>
<evidence type="ECO:0000256" key="5">
    <source>
        <dbReference type="ARBA" id="ARBA00016767"/>
    </source>
</evidence>
<dbReference type="GO" id="GO:0005743">
    <property type="term" value="C:mitochondrial inner membrane"/>
    <property type="evidence" value="ECO:0007669"/>
    <property type="project" value="UniProtKB-SubCell"/>
</dbReference>
<accession>A0AA97K0Q5</accession>
<dbReference type="Pfam" id="PF15088">
    <property type="entry name" value="NADH_dh_m_C1"/>
    <property type="match status" value="1"/>
</dbReference>
<evidence type="ECO:0000256" key="10">
    <source>
        <dbReference type="ARBA" id="ARBA00022946"/>
    </source>
</evidence>
<keyword evidence="7" id="KW-0679">Respiratory chain</keyword>
<evidence type="ECO:0000256" key="2">
    <source>
        <dbReference type="ARBA" id="ARBA00004434"/>
    </source>
</evidence>
<keyword evidence="12" id="KW-1133">Transmembrane helix</keyword>
<evidence type="ECO:0000256" key="13">
    <source>
        <dbReference type="ARBA" id="ARBA00023128"/>
    </source>
</evidence>
<keyword evidence="9" id="KW-0999">Mitochondrion inner membrane</keyword>
<evidence type="ECO:0000256" key="6">
    <source>
        <dbReference type="ARBA" id="ARBA00022448"/>
    </source>
</evidence>
<evidence type="ECO:0000256" key="14">
    <source>
        <dbReference type="ARBA" id="ARBA00023136"/>
    </source>
</evidence>
<evidence type="ECO:0000256" key="3">
    <source>
        <dbReference type="ARBA" id="ARBA00008713"/>
    </source>
</evidence>
<dbReference type="CTD" id="4717"/>
<keyword evidence="8" id="KW-0812">Transmembrane</keyword>
<dbReference type="Proteomes" id="UP001190640">
    <property type="component" value="Chromosome 10"/>
</dbReference>
<keyword evidence="11" id="KW-0249">Electron transport</keyword>
<evidence type="ECO:0000313" key="18">
    <source>
        <dbReference type="RefSeq" id="XP_054846384.1"/>
    </source>
</evidence>
<evidence type="ECO:0000256" key="15">
    <source>
        <dbReference type="ARBA" id="ARBA00030166"/>
    </source>
</evidence>
<comment type="similarity">
    <text evidence="3">Belongs to the complex I NDUFC1 subunit family.</text>
</comment>
<gene>
    <name evidence="18" type="primary">NDUFC1</name>
</gene>
<reference evidence="18" key="1">
    <citation type="submission" date="2025-08" db="UniProtKB">
        <authorList>
            <consortium name="RefSeq"/>
        </authorList>
    </citation>
    <scope>IDENTIFICATION</scope>
    <source>
        <tissue evidence="18">Blood</tissue>
    </source>
</reference>
<dbReference type="AlphaFoldDB" id="A0AA97K0Q5"/>
<dbReference type="GeneID" id="129336975"/>
<proteinExistence type="inferred from homology"/>
<dbReference type="GO" id="GO:0045271">
    <property type="term" value="C:respiratory chain complex I"/>
    <property type="evidence" value="ECO:0007669"/>
    <property type="project" value="InterPro"/>
</dbReference>
<sequence>MAAPLRAWNRLLLLSGNQRPALSRSAFTASKEDLNEPDWIKVGLTFGSTIAVWVLLLKQHNELTIEYERRKAESQSVVVPNNEG</sequence>
<evidence type="ECO:0000256" key="12">
    <source>
        <dbReference type="ARBA" id="ARBA00022989"/>
    </source>
</evidence>
<name>A0AA97K0Q5_EUBMA</name>
<comment type="subcellular location">
    <subcellularLocation>
        <location evidence="2">Mitochondrion inner membrane</location>
        <topology evidence="2">Single-pass membrane protein</topology>
    </subcellularLocation>
</comment>